<dbReference type="HOGENOM" id="CLU_1373163_0_0_1"/>
<dbReference type="InParanoid" id="G2WXU7"/>
<comment type="caution">
    <text evidence="4">Lacks conserved residue(s) required for the propagation of feature annotation.</text>
</comment>
<organism evidence="6 7">
    <name type="scientific">Verticillium dahliae (strain VdLs.17 / ATCC MYA-4575 / FGSC 10137)</name>
    <name type="common">Verticillium wilt</name>
    <dbReference type="NCBI Taxonomy" id="498257"/>
    <lineage>
        <taxon>Eukaryota</taxon>
        <taxon>Fungi</taxon>
        <taxon>Dikarya</taxon>
        <taxon>Ascomycota</taxon>
        <taxon>Pezizomycotina</taxon>
        <taxon>Sordariomycetes</taxon>
        <taxon>Hypocreomycetidae</taxon>
        <taxon>Glomerellales</taxon>
        <taxon>Plectosphaerellaceae</taxon>
        <taxon>Verticillium</taxon>
    </lineage>
</organism>
<evidence type="ECO:0000313" key="7">
    <source>
        <dbReference type="Proteomes" id="UP000001611"/>
    </source>
</evidence>
<keyword evidence="1" id="KW-0378">Hydrolase</keyword>
<name>G2WXU7_VERDV</name>
<feature type="domain" description="PNPLA" evidence="5">
    <location>
        <begin position="13"/>
        <end position="199"/>
    </location>
</feature>
<keyword evidence="3" id="KW-0443">Lipid metabolism</keyword>
<dbReference type="GO" id="GO:0046486">
    <property type="term" value="P:glycerolipid metabolic process"/>
    <property type="evidence" value="ECO:0007669"/>
    <property type="project" value="UniProtKB-ARBA"/>
</dbReference>
<dbReference type="PANTHER" id="PTHR24185:SF1">
    <property type="entry name" value="CALCIUM-INDEPENDENT PHOSPHOLIPASE A2-GAMMA"/>
    <property type="match status" value="1"/>
</dbReference>
<feature type="short sequence motif" description="GXSXG" evidence="4">
    <location>
        <begin position="57"/>
        <end position="61"/>
    </location>
</feature>
<dbReference type="KEGG" id="vda:VDAG_02429"/>
<dbReference type="GO" id="GO:0016042">
    <property type="term" value="P:lipid catabolic process"/>
    <property type="evidence" value="ECO:0007669"/>
    <property type="project" value="UniProtKB-KW"/>
</dbReference>
<dbReference type="GeneID" id="20703892"/>
<protein>
    <recommendedName>
        <fullName evidence="5">PNPLA domain-containing protein</fullName>
    </recommendedName>
</protein>
<dbReference type="EMBL" id="DS572698">
    <property type="protein sequence ID" value="EGY20905.1"/>
    <property type="molecule type" value="Genomic_DNA"/>
</dbReference>
<dbReference type="SUPFAM" id="SSF52151">
    <property type="entry name" value="FabD/lysophospholipase-like"/>
    <property type="match status" value="1"/>
</dbReference>
<dbReference type="RefSeq" id="XP_009651377.1">
    <property type="nucleotide sequence ID" value="XM_009653082.1"/>
</dbReference>
<dbReference type="eggNOG" id="ENOG502SEKY">
    <property type="taxonomic scope" value="Eukaryota"/>
</dbReference>
<gene>
    <name evidence="6" type="ORF">VDAG_02429</name>
</gene>
<evidence type="ECO:0000313" key="6">
    <source>
        <dbReference type="EMBL" id="EGY20905.1"/>
    </source>
</evidence>
<proteinExistence type="predicted"/>
<keyword evidence="2" id="KW-0442">Lipid degradation</keyword>
<dbReference type="PROSITE" id="PS51635">
    <property type="entry name" value="PNPLA"/>
    <property type="match status" value="1"/>
</dbReference>
<dbReference type="InterPro" id="IPR016035">
    <property type="entry name" value="Acyl_Trfase/lysoPLipase"/>
</dbReference>
<evidence type="ECO:0000256" key="1">
    <source>
        <dbReference type="ARBA" id="ARBA00022801"/>
    </source>
</evidence>
<accession>G2WXU7</accession>
<dbReference type="GO" id="GO:0016020">
    <property type="term" value="C:membrane"/>
    <property type="evidence" value="ECO:0007669"/>
    <property type="project" value="TreeGrafter"/>
</dbReference>
<evidence type="ECO:0000256" key="3">
    <source>
        <dbReference type="ARBA" id="ARBA00023098"/>
    </source>
</evidence>
<dbReference type="InterPro" id="IPR002641">
    <property type="entry name" value="PNPLA_dom"/>
</dbReference>
<reference evidence="6 7" key="1">
    <citation type="submission" date="2008-03" db="EMBL/GenBank/DDBJ databases">
        <title>The Genome Sequence of Verticillium dahliae VdLs.17.</title>
        <authorList>
            <consortium name="The Broad Institute Genome Sequencing Platform"/>
            <person name="Ma L.-J.J."/>
            <person name="Klosterman S.J."/>
            <person name="Subbarao K."/>
            <person name="Dobinson K."/>
            <person name="Veronese P."/>
            <person name="Kang S."/>
            <person name="Gold S.E."/>
            <person name="Young S."/>
            <person name="Jaffe D."/>
            <person name="Gnerre S."/>
            <person name="Berlin A."/>
            <person name="Heiman D."/>
            <person name="Hepburn T."/>
            <person name="Sykes S."/>
            <person name="Alvarado L."/>
            <person name="Kodira C.D."/>
            <person name="Lander E."/>
            <person name="Galagan J."/>
            <person name="Nusbaum C."/>
            <person name="Birren B."/>
        </authorList>
    </citation>
    <scope>NUCLEOTIDE SEQUENCE [LARGE SCALE GENOMIC DNA]</scope>
    <source>
        <strain evidence="7">VdLs.17 / ATCC MYA-4575 / FGSC 10137</strain>
    </source>
</reference>
<dbReference type="AlphaFoldDB" id="G2WXU7"/>
<dbReference type="GO" id="GO:0047499">
    <property type="term" value="F:calcium-independent phospholipase A2 activity"/>
    <property type="evidence" value="ECO:0007669"/>
    <property type="project" value="TreeGrafter"/>
</dbReference>
<sequence>MDPRATCDALRVVSLDGGGIRGLSSLLILEHLMERVHEAEGLAEVPRPCDRFDMIGGTSTGGIIAIMLGRLRMTEGNTGTIHLEDDDPLAVKLMIHYLYHLDYPHQDDISHPFLADTKATRFTFSVPEPPNSAPLEDSDEKTQKAALKSSALHKFKTEAGHWWMSADFLRATEEVYTSTVYWMRRQLRTQSEALTSAMI</sequence>
<evidence type="ECO:0000259" key="5">
    <source>
        <dbReference type="PROSITE" id="PS51635"/>
    </source>
</evidence>
<dbReference type="PANTHER" id="PTHR24185">
    <property type="entry name" value="CALCIUM-INDEPENDENT PHOSPHOLIPASE A2-GAMMA"/>
    <property type="match status" value="1"/>
</dbReference>
<dbReference type="Pfam" id="PF01734">
    <property type="entry name" value="Patatin"/>
    <property type="match status" value="1"/>
</dbReference>
<dbReference type="GO" id="GO:0019369">
    <property type="term" value="P:arachidonate metabolic process"/>
    <property type="evidence" value="ECO:0007669"/>
    <property type="project" value="TreeGrafter"/>
</dbReference>
<evidence type="ECO:0000256" key="2">
    <source>
        <dbReference type="ARBA" id="ARBA00022963"/>
    </source>
</evidence>
<dbReference type="Gene3D" id="3.40.1090.10">
    <property type="entry name" value="Cytosolic phospholipase A2 catalytic domain"/>
    <property type="match status" value="1"/>
</dbReference>
<keyword evidence="7" id="KW-1185">Reference proteome</keyword>
<evidence type="ECO:0000256" key="4">
    <source>
        <dbReference type="PROSITE-ProRule" id="PRU01161"/>
    </source>
</evidence>
<dbReference type="Proteomes" id="UP000001611">
    <property type="component" value="Chromosome 3"/>
</dbReference>
<feature type="short sequence motif" description="GXGXXG" evidence="4">
    <location>
        <begin position="17"/>
        <end position="22"/>
    </location>
</feature>